<comment type="caution">
    <text evidence="2">The sequence shown here is derived from an EMBL/GenBank/DDBJ whole genome shotgun (WGS) entry which is preliminary data.</text>
</comment>
<keyword evidence="1" id="KW-1133">Transmembrane helix</keyword>
<gene>
    <name evidence="2" type="ORF">H8K32_10885</name>
</gene>
<reference evidence="2" key="1">
    <citation type="submission" date="2020-08" db="EMBL/GenBank/DDBJ databases">
        <title>Novel species isolated from subtropical streams in China.</title>
        <authorList>
            <person name="Lu H."/>
        </authorList>
    </citation>
    <scope>NUCLEOTIDE SEQUENCE</scope>
    <source>
        <strain evidence="2">KACC 12607</strain>
    </source>
</reference>
<proteinExistence type="predicted"/>
<keyword evidence="1" id="KW-0472">Membrane</keyword>
<dbReference type="Proteomes" id="UP000634011">
    <property type="component" value="Unassembled WGS sequence"/>
</dbReference>
<organism evidence="2 3">
    <name type="scientific">Undibacterium jejuense</name>
    <dbReference type="NCBI Taxonomy" id="1344949"/>
    <lineage>
        <taxon>Bacteria</taxon>
        <taxon>Pseudomonadati</taxon>
        <taxon>Pseudomonadota</taxon>
        <taxon>Betaproteobacteria</taxon>
        <taxon>Burkholderiales</taxon>
        <taxon>Oxalobacteraceae</taxon>
        <taxon>Undibacterium</taxon>
    </lineage>
</organism>
<keyword evidence="1" id="KW-0812">Transmembrane</keyword>
<feature type="transmembrane region" description="Helical" evidence="1">
    <location>
        <begin position="12"/>
        <end position="33"/>
    </location>
</feature>
<evidence type="ECO:0000256" key="1">
    <source>
        <dbReference type="SAM" id="Phobius"/>
    </source>
</evidence>
<dbReference type="RefSeq" id="WP_186912527.1">
    <property type="nucleotide sequence ID" value="NZ_JACOFV010000009.1"/>
</dbReference>
<keyword evidence="3" id="KW-1185">Reference proteome</keyword>
<name>A0A923HJ06_9BURK</name>
<dbReference type="AlphaFoldDB" id="A0A923HJ06"/>
<evidence type="ECO:0000313" key="3">
    <source>
        <dbReference type="Proteomes" id="UP000634011"/>
    </source>
</evidence>
<evidence type="ECO:0000313" key="2">
    <source>
        <dbReference type="EMBL" id="MBC3862607.1"/>
    </source>
</evidence>
<sequence length="70" mass="7630">MNSLSDLSPVLIPIIALMIPIVSVIAIVVLKIVRMQLLHETIRQISASGQTVPSELLNEIVNTKASLNNR</sequence>
<protein>
    <submittedName>
        <fullName evidence="2">Uncharacterized protein</fullName>
    </submittedName>
</protein>
<dbReference type="EMBL" id="JACOFV010000009">
    <property type="protein sequence ID" value="MBC3862607.1"/>
    <property type="molecule type" value="Genomic_DNA"/>
</dbReference>
<accession>A0A923HJ06</accession>